<proteinExistence type="predicted"/>
<dbReference type="InterPro" id="IPR008042">
    <property type="entry name" value="Retrotrans_Pao"/>
</dbReference>
<name>A0A2B4RJF1_STYPI</name>
<feature type="domain" description="DUF5641" evidence="5">
    <location>
        <begin position="2440"/>
        <end position="2533"/>
    </location>
</feature>
<sequence length="2591" mass="291624">MNEAAEILGTVQTGLDIAIFLLKTDRGIQATVLCNECVTLVQNLHSGIDLDISDTIFNAYYAIFGYTNAARYATKLLDTFLNAGVLTIQLGDEYRAQSRFVEAKQLYENTLTIMQTTGSKREEALVHGRLGLVCHILREMQMAMEYFEKALAITIEIGDRKGEEISYRNLGALFQTLGEYERAKEYHEKALPIATELGDREGEESSYGNLGTLLQTIGEFQKAKEYHEKALAIAIKIGDRQGEERSYGNLGALLGDYEKAKEYQEKALIIAIQIGDRQGEGRRYGSLGVLFQILGEYQKAKEFHKNALAIEIEIGDREGEGISYGNLGVVFQTLGEFQKAKEYHEKALAIAIKIGDRHGEERSYGNLGALFQTLGEYQKAKEYHEEALAIAIKTGEKQEEGKRHGILGVLFQTLGEYQKAKEFHKKALAIGIEIGDGEGKERSYGNLGTLFCTLGEYEKAKENYEKALAIAKEIGDRRGEERIHGYLGALFQNLGEHQKAKEHHEKALAIALEIGDRREEGTRYSNLGTLFYFLGEYPKAKEYHDKALAIAIKIGDRQGEERGYGNLGALFKSLGDYEKAKEYQEKALIIAIQIGDRQGEGRRYGSLGVLFQTLGEYQKAKEFHKNALAIEIEIGDREGEGISYGNLGVVFQTLGEFQKAKEYHEKALAIAIKIGKERSYGNLGTLFCTLGEYEKAKENYEKALAIAKEIGDRRGEERIYGDLGALFQNLGEHQKAKEHHEKALAIALEIGDRREEGTRYSNLGTLFYFLGEYPKAKEYHDKALAIAIKIGDRQGEERGYGNLGALFKSLGDYEKAKEYQEKALIIAIQIGDRQGEGRRYGSLGVLFQTLGEYQKAKEFHKNALAIEIEIGDREGEEISYGNLGVVFETLGEFQKAKEYHEKALAIAIKIGDRHGEERSYGNLGTLFQSLGEYAKAKEYHERAIAIALETGDRQGEGRSYGNLGALFQSLGEYAKAKECHERALAIALETGERQGEGRSYGNLGALFQTLGEYQKAKEYHEKALAIALEIGDRETERSGYLSLGNIYYQLRKYRQAKGYFEKAHSVSVATGHREAEAQASASLAAVFASVNDNQNAKEHYEKALAAVKECGNREIEARMYLSLGGLSRSLGECDKAEDYSAKARSISNQVGDRMTEFQSLLNIALLKVSHSNILEAKQYLLQCIETYEQLRYSLKGNEELNISLLEKHGGFPYKLLTRLLCVSGSIRDALYVEELGRARVLAEFMADNFSVKSHISADPQSWFGIEDIVKKESNSALLYISYYERQVLLWVLKANGDIIFRVTGEVNHKTPIAEEVCEVEKIFKKSATRFGVLPTENCEGRSLDDNVTTPLHEESRATLSGNETEDTERINHLCYKWIIAPVADFLTEPEIIIVPDRFSYRVPFAALRDQPAGKYLSEKYRIRIAPSLTTLGLIQECPARYHYQTGALVVGDPTVGKVHCNGRLTNVTSSFWASKEAEMVGQVLNVQPLLGERATKQSVLQLLSSVSLIHLAAEGKAERGEVALSPQCTTNSTSIPQEEDYLLSVSDILGVQVRAKLVVLSCSHSGRGTIKKEGVLGIARAFLASGARSVLAASWALEDEATAKFMKHFYKHLVRGESASESLDQAIKWLRSNGFPKPSQWAPFVLMGDNVSFDFTKIGKAFIGDIEKAFLNVSVAENDRDVLRFLWVDDVKKKRHEVVVLRFARVIFGVSSSLFLLDATVKHHMERYEDDDPEFVKTFLTSIYVDDLSMGGDADEEAYQMNIKSKLRLAEGGFNLRKFVTNSADLRNRIEENENRLHYGHSTPPINKRSTADEENLEVTAVNDDTRKLVFENEQSYTKGTLGGIQDDDKSVQKILGVQWNFVEDQLKFDINSIAKEALESIPTKRNIASIAAKFYDPIGFLSPVVVHLKLLFQELCESKTDWDYTLEGELLTKFCDASLNAYSAVAYLEIKTTSQTYTIFVASKTRVAPLSKETIPRLELLGAVVLARLISAVKAALECEALIKKITCCSDSEIVLCWIKNTGKEWKQFVQHRVAEIRRLLPVDCWRHFPTDSNPADIPSRGMNPSQLASSALWHNGPEWLGYYKDNSIEGSHAEHIPDECLAEMSVKNREQLKTSTSVISSESHSISSLIDPDRFNNLHRLLRVTAYLLRFVKNLKERLGGGEQVSESDISATDMKDAEQCWILDVQKTLRLNKKFESWNREFHLFTDPDGLLRFTALVIKDCHKRVMHNGVKDTLTEFRSKFWLVKGRQTVNKLLCDCVTCRKYEGKAFKPPPPPPFPDFRVTTAPAFTYIELDYAGPLYVKETKGKTEKKITELMRNPEVKWYPAEKRVKWIFNLERAPWWGGLFERMVRSVKRCLKKTIGGARLACEELMTVIAEVEMILNSRPLSYVSSSEEDEPFTPSHLLHRRRLLSLPDHRFTADLSDLDVELSPTDLSKRANHLSNLMNHFWHRWKNEYLIELCDSHRHPGKSSNSTSIEVDVVVVQDEERPRGFWRLARVEGLITGADGFVRGATYKTRRSSTLRRPIQLMYPLEIRNEGKSVASDDQGSPALNHYSEGFQQPLQSRRNPRRAAAAEAERGRRTWVEELV</sequence>
<feature type="repeat" description="TPR" evidence="1">
    <location>
        <begin position="361"/>
        <end position="394"/>
    </location>
</feature>
<feature type="repeat" description="TPR" evidence="1">
    <location>
        <begin position="441"/>
        <end position="474"/>
    </location>
</feature>
<dbReference type="Pfam" id="PF18701">
    <property type="entry name" value="DUF5641"/>
    <property type="match status" value="1"/>
</dbReference>
<dbReference type="Pfam" id="PF05380">
    <property type="entry name" value="Peptidase_A17"/>
    <property type="match status" value="1"/>
</dbReference>
<feature type="repeat" description="TPR" evidence="1">
    <location>
        <begin position="1037"/>
        <end position="1070"/>
    </location>
</feature>
<dbReference type="Gene3D" id="1.25.40.10">
    <property type="entry name" value="Tetratricopeptide repeat domain"/>
    <property type="match status" value="9"/>
</dbReference>
<dbReference type="Pfam" id="PF12770">
    <property type="entry name" value="CHAT"/>
    <property type="match status" value="1"/>
</dbReference>
<evidence type="ECO:0000259" key="3">
    <source>
        <dbReference type="Pfam" id="PF12770"/>
    </source>
</evidence>
<dbReference type="Pfam" id="PF13374">
    <property type="entry name" value="TPR_10"/>
    <property type="match status" value="1"/>
</dbReference>
<gene>
    <name evidence="6" type="primary">TTC28</name>
    <name evidence="6" type="ORF">AWC38_SpisGene17917</name>
</gene>
<feature type="repeat" description="TPR" evidence="1">
    <location>
        <begin position="164"/>
        <end position="197"/>
    </location>
</feature>
<dbReference type="GO" id="GO:0003676">
    <property type="term" value="F:nucleic acid binding"/>
    <property type="evidence" value="ECO:0007669"/>
    <property type="project" value="InterPro"/>
</dbReference>
<dbReference type="STRING" id="50429.A0A2B4RJF1"/>
<dbReference type="InterPro" id="IPR011990">
    <property type="entry name" value="TPR-like_helical_dom_sf"/>
</dbReference>
<comment type="caution">
    <text evidence="6">The sequence shown here is derived from an EMBL/GenBank/DDBJ whole genome shotgun (WGS) entry which is preliminary data.</text>
</comment>
<keyword evidence="7" id="KW-1185">Reference proteome</keyword>
<dbReference type="PANTHER" id="PTHR10098">
    <property type="entry name" value="RAPSYN-RELATED"/>
    <property type="match status" value="1"/>
</dbReference>
<dbReference type="InterPro" id="IPR040676">
    <property type="entry name" value="DUF5641"/>
</dbReference>
<feature type="region of interest" description="Disordered" evidence="2">
    <location>
        <begin position="2542"/>
        <end position="2582"/>
    </location>
</feature>
<evidence type="ECO:0000259" key="5">
    <source>
        <dbReference type="Pfam" id="PF18701"/>
    </source>
</evidence>
<organism evidence="6 7">
    <name type="scientific">Stylophora pistillata</name>
    <name type="common">Smooth cauliflower coral</name>
    <dbReference type="NCBI Taxonomy" id="50429"/>
    <lineage>
        <taxon>Eukaryota</taxon>
        <taxon>Metazoa</taxon>
        <taxon>Cnidaria</taxon>
        <taxon>Anthozoa</taxon>
        <taxon>Hexacorallia</taxon>
        <taxon>Scleractinia</taxon>
        <taxon>Astrocoeniina</taxon>
        <taxon>Pocilloporidae</taxon>
        <taxon>Stylophora</taxon>
    </lineage>
</organism>
<dbReference type="Gene3D" id="3.30.420.10">
    <property type="entry name" value="Ribonuclease H-like superfamily/Ribonuclease H"/>
    <property type="match status" value="1"/>
</dbReference>
<dbReference type="Proteomes" id="UP000225706">
    <property type="component" value="Unassembled WGS sequence"/>
</dbReference>
<evidence type="ECO:0000313" key="6">
    <source>
        <dbReference type="EMBL" id="PFX17751.1"/>
    </source>
</evidence>
<dbReference type="SMART" id="SM00028">
    <property type="entry name" value="TPR"/>
    <property type="match status" value="28"/>
</dbReference>
<dbReference type="InterPro" id="IPR041588">
    <property type="entry name" value="Integrase_H2C2"/>
</dbReference>
<feature type="repeat" description="TPR" evidence="1">
    <location>
        <begin position="204"/>
        <end position="237"/>
    </location>
</feature>
<evidence type="ECO:0000259" key="4">
    <source>
        <dbReference type="Pfam" id="PF17921"/>
    </source>
</evidence>
<dbReference type="SUPFAM" id="SSF48452">
    <property type="entry name" value="TPR-like"/>
    <property type="match status" value="7"/>
</dbReference>
<feature type="repeat" description="TPR" evidence="1">
    <location>
        <begin position="917"/>
        <end position="950"/>
    </location>
</feature>
<dbReference type="PROSITE" id="PS50005">
    <property type="entry name" value="TPR"/>
    <property type="match status" value="12"/>
</dbReference>
<dbReference type="Pfam" id="PF17921">
    <property type="entry name" value="Integrase_H2C2"/>
    <property type="match status" value="1"/>
</dbReference>
<evidence type="ECO:0000313" key="7">
    <source>
        <dbReference type="Proteomes" id="UP000225706"/>
    </source>
</evidence>
<reference evidence="7" key="1">
    <citation type="journal article" date="2017" name="bioRxiv">
        <title>Comparative analysis of the genomes of Stylophora pistillata and Acropora digitifera provides evidence for extensive differences between species of corals.</title>
        <authorList>
            <person name="Voolstra C.R."/>
            <person name="Li Y."/>
            <person name="Liew Y.J."/>
            <person name="Baumgarten S."/>
            <person name="Zoccola D."/>
            <person name="Flot J.-F."/>
            <person name="Tambutte S."/>
            <person name="Allemand D."/>
            <person name="Aranda M."/>
        </authorList>
    </citation>
    <scope>NUCLEOTIDE SEQUENCE [LARGE SCALE GENOMIC DNA]</scope>
</reference>
<dbReference type="Pfam" id="PF13424">
    <property type="entry name" value="TPR_12"/>
    <property type="match status" value="11"/>
</dbReference>
<feature type="domain" description="CHAT" evidence="3">
    <location>
        <begin position="1375"/>
        <end position="1649"/>
    </location>
</feature>
<dbReference type="PANTHER" id="PTHR10098:SF108">
    <property type="entry name" value="TETRATRICOPEPTIDE REPEAT PROTEIN 28"/>
    <property type="match status" value="1"/>
</dbReference>
<feature type="domain" description="Integrase zinc-binding" evidence="4">
    <location>
        <begin position="2219"/>
        <end position="2267"/>
    </location>
</feature>
<evidence type="ECO:0000256" key="1">
    <source>
        <dbReference type="PROSITE-ProRule" id="PRU00339"/>
    </source>
</evidence>
<dbReference type="EMBL" id="LSMT01000451">
    <property type="protein sequence ID" value="PFX17751.1"/>
    <property type="molecule type" value="Genomic_DNA"/>
</dbReference>
<dbReference type="Pfam" id="PF13181">
    <property type="entry name" value="TPR_8"/>
    <property type="match status" value="2"/>
</dbReference>
<dbReference type="InterPro" id="IPR036397">
    <property type="entry name" value="RNaseH_sf"/>
</dbReference>
<feature type="repeat" description="TPR" evidence="1">
    <location>
        <begin position="677"/>
        <end position="710"/>
    </location>
</feature>
<feature type="repeat" description="TPR" evidence="1">
    <location>
        <begin position="997"/>
        <end position="1030"/>
    </location>
</feature>
<dbReference type="InterPro" id="IPR024983">
    <property type="entry name" value="CHAT_dom"/>
</dbReference>
<dbReference type="InterPro" id="IPR019734">
    <property type="entry name" value="TPR_rpt"/>
</dbReference>
<accession>A0A2B4RJF1</accession>
<protein>
    <submittedName>
        <fullName evidence="6">Tetratricopeptide repeat protein 28</fullName>
    </submittedName>
</protein>
<keyword evidence="1" id="KW-0802">TPR repeat</keyword>
<feature type="repeat" description="TPR" evidence="1">
    <location>
        <begin position="957"/>
        <end position="990"/>
    </location>
</feature>
<evidence type="ECO:0000256" key="2">
    <source>
        <dbReference type="SAM" id="MobiDB-lite"/>
    </source>
</evidence>
<feature type="repeat" description="TPR" evidence="1">
    <location>
        <begin position="877"/>
        <end position="910"/>
    </location>
</feature>
<feature type="repeat" description="TPR" evidence="1">
    <location>
        <begin position="561"/>
        <end position="594"/>
    </location>
</feature>
<dbReference type="OrthoDB" id="10040854at2759"/>
<feature type="repeat" description="TPR" evidence="1">
    <location>
        <begin position="797"/>
        <end position="830"/>
    </location>
</feature>